<proteinExistence type="inferred from homology"/>
<keyword evidence="5" id="KW-0969">Cilium</keyword>
<sequence length="101" mass="10584">MSISAITHTALSGMLAQSARAGAIANNVANAGTPGYGRLKTSFRSVEPSGVQTSVGETDQSVDFAAELTELIDTELSYKANASVFETGADLWDVLMSIKRD</sequence>
<organism evidence="5 6">
    <name type="scientific">Rhizobium mesosinicum</name>
    <dbReference type="NCBI Taxonomy" id="335017"/>
    <lineage>
        <taxon>Bacteria</taxon>
        <taxon>Pseudomonadati</taxon>
        <taxon>Pseudomonadota</taxon>
        <taxon>Alphaproteobacteria</taxon>
        <taxon>Hyphomicrobiales</taxon>
        <taxon>Rhizobiaceae</taxon>
        <taxon>Rhizobium/Agrobacterium group</taxon>
        <taxon>Rhizobium</taxon>
    </lineage>
</organism>
<protein>
    <submittedName>
        <fullName evidence="5">Flagellar basal body rod protein</fullName>
    </submittedName>
</protein>
<keyword evidence="5" id="KW-0282">Flagellum</keyword>
<evidence type="ECO:0000259" key="4">
    <source>
        <dbReference type="Pfam" id="PF00460"/>
    </source>
</evidence>
<comment type="similarity">
    <text evidence="2">Belongs to the flagella basal body rod proteins family.</text>
</comment>
<dbReference type="PANTHER" id="PTHR30435">
    <property type="entry name" value="FLAGELLAR PROTEIN"/>
    <property type="match status" value="1"/>
</dbReference>
<dbReference type="PANTHER" id="PTHR30435:SF19">
    <property type="entry name" value="FLAGELLAR BASAL-BODY ROD PROTEIN FLGG"/>
    <property type="match status" value="1"/>
</dbReference>
<gene>
    <name evidence="5" type="ORF">JNB85_25530</name>
</gene>
<accession>A0ABS7H0T8</accession>
<dbReference type="EMBL" id="JAEUAK010000012">
    <property type="protein sequence ID" value="MBW9055776.1"/>
    <property type="molecule type" value="Genomic_DNA"/>
</dbReference>
<evidence type="ECO:0000313" key="5">
    <source>
        <dbReference type="EMBL" id="MBW9055776.1"/>
    </source>
</evidence>
<name>A0ABS7H0T8_9HYPH</name>
<dbReference type="RefSeq" id="WP_220337183.1">
    <property type="nucleotide sequence ID" value="NZ_JAEUAK010000012.1"/>
</dbReference>
<evidence type="ECO:0000256" key="1">
    <source>
        <dbReference type="ARBA" id="ARBA00004117"/>
    </source>
</evidence>
<comment type="subcellular location">
    <subcellularLocation>
        <location evidence="1">Bacterial flagellum basal body</location>
    </subcellularLocation>
</comment>
<dbReference type="Proteomes" id="UP000717752">
    <property type="component" value="Unassembled WGS sequence"/>
</dbReference>
<comment type="caution">
    <text evidence="5">The sequence shown here is derived from an EMBL/GenBank/DDBJ whole genome shotgun (WGS) entry which is preliminary data.</text>
</comment>
<keyword evidence="3" id="KW-0975">Bacterial flagellum</keyword>
<keyword evidence="6" id="KW-1185">Reference proteome</keyword>
<keyword evidence="5" id="KW-0966">Cell projection</keyword>
<feature type="domain" description="Flagellar basal body rod protein N-terminal" evidence="4">
    <location>
        <begin position="9"/>
        <end position="36"/>
    </location>
</feature>
<evidence type="ECO:0000313" key="6">
    <source>
        <dbReference type="Proteomes" id="UP000717752"/>
    </source>
</evidence>
<dbReference type="InterPro" id="IPR001444">
    <property type="entry name" value="Flag_bb_rod_N"/>
</dbReference>
<reference evidence="5 6" key="1">
    <citation type="journal article" date="2021" name="MBio">
        <title>Poor Competitiveness of Bradyrhizobium in Pigeon Pea Root Colonization in Indian Soils.</title>
        <authorList>
            <person name="Chalasani D."/>
            <person name="Basu A."/>
            <person name="Pullabhotla S.V.S.R.N."/>
            <person name="Jorrin B."/>
            <person name="Neal A.L."/>
            <person name="Poole P.S."/>
            <person name="Podile A.R."/>
            <person name="Tkacz A."/>
        </authorList>
    </citation>
    <scope>NUCLEOTIDE SEQUENCE [LARGE SCALE GENOMIC DNA]</scope>
    <source>
        <strain evidence="5 6">HU56</strain>
    </source>
</reference>
<evidence type="ECO:0000256" key="3">
    <source>
        <dbReference type="ARBA" id="ARBA00023143"/>
    </source>
</evidence>
<evidence type="ECO:0000256" key="2">
    <source>
        <dbReference type="ARBA" id="ARBA00009677"/>
    </source>
</evidence>
<dbReference type="Pfam" id="PF00460">
    <property type="entry name" value="Flg_bb_rod"/>
    <property type="match status" value="1"/>
</dbReference>